<dbReference type="Proteomes" id="UP000054618">
    <property type="component" value="Unassembled WGS sequence"/>
</dbReference>
<evidence type="ECO:0000313" key="2">
    <source>
        <dbReference type="Proteomes" id="UP000054618"/>
    </source>
</evidence>
<dbReference type="AlphaFoldDB" id="A0A0W0Y4Z4"/>
<sequence>MVFDFVVMKEKQLSVYALLENDTINFQEIDDLSTIPLANRPFHAEHQLTELFKKNPALAGPGNFQKCGVKRNKAQKKLIKFDQAPLCAEVKEKKDHYADLHKINLKFNGLCELICNFVIMEDKLGKAYSSTNRFSAVFAKTSFELREDDGQLRLIEKQPMASRHRFNISDINKSNVKKSHILHVSSLFQKVIAYFFNIYPHDLFKPFESNQKDGMVHEERLAEKLDALPDGHYVKFSVFRKERFEFEGHSMVIKKTNESYSFFDPNEGEYIDLSFDELCQKINHAMQKNNGTHMAFIDGKAYVESLQVEEDLSTVPTPA</sequence>
<dbReference type="OrthoDB" id="5653788at2"/>
<reference evidence="1 2" key="1">
    <citation type="submission" date="2015-11" db="EMBL/GenBank/DDBJ databases">
        <title>Genomic analysis of 38 Legionella species identifies large and diverse effector repertoires.</title>
        <authorList>
            <person name="Burstein D."/>
            <person name="Amaro F."/>
            <person name="Zusman T."/>
            <person name="Lifshitz Z."/>
            <person name="Cohen O."/>
            <person name="Gilbert J.A."/>
            <person name="Pupko T."/>
            <person name="Shuman H.A."/>
            <person name="Segal G."/>
        </authorList>
    </citation>
    <scope>NUCLEOTIDE SEQUENCE [LARGE SCALE GENOMIC DNA]</scope>
    <source>
        <strain evidence="1 2">CDC#1442-AUS-E</strain>
    </source>
</reference>
<dbReference type="EMBL" id="LNYS01000006">
    <property type="protein sequence ID" value="KTD52092.1"/>
    <property type="molecule type" value="Genomic_DNA"/>
</dbReference>
<dbReference type="STRING" id="45073.Lqui_0936"/>
<evidence type="ECO:0008006" key="3">
    <source>
        <dbReference type="Google" id="ProtNLM"/>
    </source>
</evidence>
<gene>
    <name evidence="1" type="ORF">Lqui_0936</name>
</gene>
<accession>A0A0W0Y4Z4</accession>
<comment type="caution">
    <text evidence="1">The sequence shown here is derived from an EMBL/GenBank/DDBJ whole genome shotgun (WGS) entry which is preliminary data.</text>
</comment>
<proteinExistence type="predicted"/>
<dbReference type="RefSeq" id="WP_115343316.1">
    <property type="nucleotide sequence ID" value="NZ_CAAAIK010000007.1"/>
</dbReference>
<dbReference type="PATRIC" id="fig|45073.5.peg.988"/>
<name>A0A0W0Y4Z4_9GAMM</name>
<organism evidence="1 2">
    <name type="scientific">Legionella quinlivanii</name>
    <dbReference type="NCBI Taxonomy" id="45073"/>
    <lineage>
        <taxon>Bacteria</taxon>
        <taxon>Pseudomonadati</taxon>
        <taxon>Pseudomonadota</taxon>
        <taxon>Gammaproteobacteria</taxon>
        <taxon>Legionellales</taxon>
        <taxon>Legionellaceae</taxon>
        <taxon>Legionella</taxon>
    </lineage>
</organism>
<protein>
    <recommendedName>
        <fullName evidence="3">Peptidase C58 YopT-type domain-containing protein</fullName>
    </recommendedName>
</protein>
<evidence type="ECO:0000313" key="1">
    <source>
        <dbReference type="EMBL" id="KTD52092.1"/>
    </source>
</evidence>
<keyword evidence="2" id="KW-1185">Reference proteome</keyword>